<dbReference type="InterPro" id="IPR009693">
    <property type="entry name" value="Glucitol_operon_activator"/>
</dbReference>
<dbReference type="Proteomes" id="UP000005850">
    <property type="component" value="Chromosome"/>
</dbReference>
<keyword evidence="1" id="KW-0472">Membrane</keyword>
<dbReference type="KEGG" id="blr:BRLA_c020460"/>
<dbReference type="EMBL" id="CP007806">
    <property type="protein sequence ID" value="AIG26367.1"/>
    <property type="molecule type" value="Genomic_DNA"/>
</dbReference>
<dbReference type="HOGENOM" id="CLU_124480_2_2_9"/>
<keyword evidence="2" id="KW-0238">DNA-binding</keyword>
<evidence type="ECO:0000313" key="2">
    <source>
        <dbReference type="EMBL" id="AIG26367.1"/>
    </source>
</evidence>
<dbReference type="GO" id="GO:0003677">
    <property type="term" value="F:DNA binding"/>
    <property type="evidence" value="ECO:0007669"/>
    <property type="project" value="UniProtKB-KW"/>
</dbReference>
<dbReference type="Pfam" id="PF06923">
    <property type="entry name" value="GutM"/>
    <property type="match status" value="1"/>
</dbReference>
<feature type="transmembrane region" description="Helical" evidence="1">
    <location>
        <begin position="6"/>
        <end position="24"/>
    </location>
</feature>
<keyword evidence="1" id="KW-1133">Transmembrane helix</keyword>
<dbReference type="AlphaFoldDB" id="A0A075R1B6"/>
<evidence type="ECO:0000256" key="1">
    <source>
        <dbReference type="SAM" id="Phobius"/>
    </source>
</evidence>
<accession>A0A075R1B6</accession>
<organism evidence="2 3">
    <name type="scientific">Brevibacillus laterosporus LMG 15441</name>
    <dbReference type="NCBI Taxonomy" id="1042163"/>
    <lineage>
        <taxon>Bacteria</taxon>
        <taxon>Bacillati</taxon>
        <taxon>Bacillota</taxon>
        <taxon>Bacilli</taxon>
        <taxon>Bacillales</taxon>
        <taxon>Paenibacillaceae</taxon>
        <taxon>Brevibacillus</taxon>
    </lineage>
</organism>
<name>A0A075R1B6_BRELA</name>
<reference evidence="2 3" key="1">
    <citation type="journal article" date="2011" name="J. Bacteriol.">
        <title>Genome sequence of Brevibacillus laterosporus LMG 15441, a pathogen of invertebrates.</title>
        <authorList>
            <person name="Djukic M."/>
            <person name="Poehlein A."/>
            <person name="Thurmer A."/>
            <person name="Daniel R."/>
        </authorList>
    </citation>
    <scope>NUCLEOTIDE SEQUENCE [LARGE SCALE GENOMIC DNA]</scope>
    <source>
        <strain evidence="2 3">LMG 15441</strain>
    </source>
</reference>
<keyword evidence="3" id="KW-1185">Reference proteome</keyword>
<dbReference type="RefSeq" id="WP_041752086.1">
    <property type="nucleotide sequence ID" value="NZ_CP007806.1"/>
</dbReference>
<evidence type="ECO:0000313" key="3">
    <source>
        <dbReference type="Proteomes" id="UP000005850"/>
    </source>
</evidence>
<sequence length="156" mass="17574">MMGLWGALLFFFIGMWLCQIYFTLRQVKHYRQSIDEMKQQRAGFLGVGVQKNRLSIGSVVILTTHPDGSITRCKRMTGVTVFATFKEVPELIGKKLEDCYPATPVTPEEKALQIAIQQIDLQRKQLQRAKTAFPSTTAMEGDAKSIPTLITPITPR</sequence>
<dbReference type="eggNOG" id="COG4578">
    <property type="taxonomic scope" value="Bacteria"/>
</dbReference>
<dbReference type="STRING" id="1042163.BRLA_c020460"/>
<protein>
    <submittedName>
        <fullName evidence="2">DNA-binding transcriptional activator GutM</fullName>
    </submittedName>
</protein>
<keyword evidence="1" id="KW-0812">Transmembrane</keyword>
<gene>
    <name evidence="2" type="primary">gutM</name>
    <name evidence="2" type="ORF">BRLA_c020460</name>
</gene>
<proteinExistence type="predicted"/>